<dbReference type="PANTHER" id="PTHR13298:SF11">
    <property type="entry name" value="RAPAMYCIN-INSENSITIVE COMPANION OF MTOR"/>
    <property type="match status" value="1"/>
</dbReference>
<dbReference type="InterPro" id="IPR028268">
    <property type="entry name" value="Pianissimo_fam"/>
</dbReference>
<sequence length="285" mass="31235">MLSSATYGSSDDFIGLALPVDINNMFQIKETPYFQKRTSPPSEDRSAKFFSGDSDGPSPHSRHAVLRSQLSITELMGVSRAEQQKLLGSEETGLQEHNDDNCLYCTGLSVLGFSASNSSPDLTEEPPFSEWCDPPVQNHLEVMGQTKLSGVSGCSDAVSQGSPGSIRSTELVLGVKSIPEESPAGRVLLRKEVLRLVVNLSSSVGTKGHETNLLTIKEKFPYAFDDICLYSEVSYLLAHCMFRLSARRFIQELFQDVPFIPMYEEAESILSKLPKNGPADPPPEP</sequence>
<dbReference type="GO" id="GO:0038203">
    <property type="term" value="P:TORC2 signaling"/>
    <property type="evidence" value="ECO:0007669"/>
    <property type="project" value="TreeGrafter"/>
</dbReference>
<feature type="region of interest" description="Disordered" evidence="1">
    <location>
        <begin position="33"/>
        <end position="62"/>
    </location>
</feature>
<comment type="caution">
    <text evidence="2">The sequence shown here is derived from an EMBL/GenBank/DDBJ whole genome shotgun (WGS) entry which is preliminary data.</text>
</comment>
<dbReference type="GO" id="GO:0051897">
    <property type="term" value="P:positive regulation of phosphatidylinositol 3-kinase/protein kinase B signal transduction"/>
    <property type="evidence" value="ECO:0007669"/>
    <property type="project" value="TreeGrafter"/>
</dbReference>
<dbReference type="Proteomes" id="UP001356427">
    <property type="component" value="Unassembled WGS sequence"/>
</dbReference>
<evidence type="ECO:0000313" key="2">
    <source>
        <dbReference type="EMBL" id="KAK6322068.1"/>
    </source>
</evidence>
<dbReference type="GO" id="GO:0031932">
    <property type="term" value="C:TORC2 complex"/>
    <property type="evidence" value="ECO:0007669"/>
    <property type="project" value="InterPro"/>
</dbReference>
<dbReference type="GO" id="GO:0043539">
    <property type="term" value="F:protein serine/threonine kinase activator activity"/>
    <property type="evidence" value="ECO:0007669"/>
    <property type="project" value="TreeGrafter"/>
</dbReference>
<name>A0AAN8R3J6_9TELE</name>
<gene>
    <name evidence="2" type="ORF">J4Q44_G00068600</name>
</gene>
<evidence type="ECO:0000313" key="3">
    <source>
        <dbReference type="Proteomes" id="UP001356427"/>
    </source>
</evidence>
<dbReference type="AlphaFoldDB" id="A0AAN8R3J6"/>
<protein>
    <recommendedName>
        <fullName evidence="4">Rapamycin-insensitive companion of mTOR</fullName>
    </recommendedName>
</protein>
<dbReference type="EMBL" id="JAGTTL010000005">
    <property type="protein sequence ID" value="KAK6322068.1"/>
    <property type="molecule type" value="Genomic_DNA"/>
</dbReference>
<reference evidence="2 3" key="1">
    <citation type="submission" date="2021-04" db="EMBL/GenBank/DDBJ databases">
        <authorList>
            <person name="De Guttry C."/>
            <person name="Zahm M."/>
            <person name="Klopp C."/>
            <person name="Cabau C."/>
            <person name="Louis A."/>
            <person name="Berthelot C."/>
            <person name="Parey E."/>
            <person name="Roest Crollius H."/>
            <person name="Montfort J."/>
            <person name="Robinson-Rechavi M."/>
            <person name="Bucao C."/>
            <person name="Bouchez O."/>
            <person name="Gislard M."/>
            <person name="Lluch J."/>
            <person name="Milhes M."/>
            <person name="Lampietro C."/>
            <person name="Lopez Roques C."/>
            <person name="Donnadieu C."/>
            <person name="Braasch I."/>
            <person name="Desvignes T."/>
            <person name="Postlethwait J."/>
            <person name="Bobe J."/>
            <person name="Wedekind C."/>
            <person name="Guiguen Y."/>
        </authorList>
    </citation>
    <scope>NUCLEOTIDE SEQUENCE [LARGE SCALE GENOMIC DNA]</scope>
    <source>
        <strain evidence="2">Cs_M1</strain>
        <tissue evidence="2">Blood</tissue>
    </source>
</reference>
<evidence type="ECO:0000256" key="1">
    <source>
        <dbReference type="SAM" id="MobiDB-lite"/>
    </source>
</evidence>
<accession>A0AAN8R3J6</accession>
<proteinExistence type="predicted"/>
<organism evidence="2 3">
    <name type="scientific">Coregonus suidteri</name>
    <dbReference type="NCBI Taxonomy" id="861788"/>
    <lineage>
        <taxon>Eukaryota</taxon>
        <taxon>Metazoa</taxon>
        <taxon>Chordata</taxon>
        <taxon>Craniata</taxon>
        <taxon>Vertebrata</taxon>
        <taxon>Euteleostomi</taxon>
        <taxon>Actinopterygii</taxon>
        <taxon>Neopterygii</taxon>
        <taxon>Teleostei</taxon>
        <taxon>Protacanthopterygii</taxon>
        <taxon>Salmoniformes</taxon>
        <taxon>Salmonidae</taxon>
        <taxon>Coregoninae</taxon>
        <taxon>Coregonus</taxon>
    </lineage>
</organism>
<evidence type="ECO:0008006" key="4">
    <source>
        <dbReference type="Google" id="ProtNLM"/>
    </source>
</evidence>
<dbReference type="PANTHER" id="PTHR13298">
    <property type="entry name" value="CYTOSOLIC REGULATOR PIANISSIMO"/>
    <property type="match status" value="1"/>
</dbReference>
<keyword evidence="3" id="KW-1185">Reference proteome</keyword>